<keyword evidence="3" id="KW-1185">Reference proteome</keyword>
<reference evidence="2 3" key="1">
    <citation type="journal article" date="2014" name="Int. J. Syst. Evol. Microbiol.">
        <title>Arthrobacter pityocampae sp. nov., isolated from Thaumetopoea pityocampa (Lep., Thaumetopoeidae).</title>
        <authorList>
            <person name="Ince I.A."/>
            <person name="Demirbag Z."/>
            <person name="Kati H."/>
        </authorList>
    </citation>
    <scope>NUCLEOTIDE SEQUENCE [LARGE SCALE GENOMIC DNA]</scope>
    <source>
        <strain evidence="2 3">Tp2</strain>
    </source>
</reference>
<name>A0A2S5J1V2_9MICC</name>
<evidence type="ECO:0000259" key="1">
    <source>
        <dbReference type="Pfam" id="PF00535"/>
    </source>
</evidence>
<dbReference type="InterPro" id="IPR001173">
    <property type="entry name" value="Glyco_trans_2-like"/>
</dbReference>
<accession>A0A2S5J1V2</accession>
<dbReference type="PANTHER" id="PTHR22916:SF3">
    <property type="entry name" value="UDP-GLCNAC:BETAGAL BETA-1,3-N-ACETYLGLUCOSAMINYLTRANSFERASE-LIKE PROTEIN 1"/>
    <property type="match status" value="1"/>
</dbReference>
<dbReference type="AlphaFoldDB" id="A0A2S5J1V2"/>
<proteinExistence type="predicted"/>
<comment type="caution">
    <text evidence="2">The sequence shown here is derived from an EMBL/GenBank/DDBJ whole genome shotgun (WGS) entry which is preliminary data.</text>
</comment>
<dbReference type="SUPFAM" id="SSF53448">
    <property type="entry name" value="Nucleotide-diphospho-sugar transferases"/>
    <property type="match status" value="1"/>
</dbReference>
<gene>
    <name evidence="2" type="ORF">C4K88_02575</name>
</gene>
<feature type="domain" description="Glycosyltransferase 2-like" evidence="1">
    <location>
        <begin position="5"/>
        <end position="141"/>
    </location>
</feature>
<dbReference type="OrthoDB" id="3177103at2"/>
<organism evidence="2 3">
    <name type="scientific">Arthrobacter pityocampae</name>
    <dbReference type="NCBI Taxonomy" id="547334"/>
    <lineage>
        <taxon>Bacteria</taxon>
        <taxon>Bacillati</taxon>
        <taxon>Actinomycetota</taxon>
        <taxon>Actinomycetes</taxon>
        <taxon>Micrococcales</taxon>
        <taxon>Micrococcaceae</taxon>
        <taxon>Arthrobacter</taxon>
    </lineage>
</organism>
<dbReference type="GO" id="GO:0016758">
    <property type="term" value="F:hexosyltransferase activity"/>
    <property type="evidence" value="ECO:0007669"/>
    <property type="project" value="UniProtKB-ARBA"/>
</dbReference>
<dbReference type="Proteomes" id="UP000239297">
    <property type="component" value="Unassembled WGS sequence"/>
</dbReference>
<dbReference type="EMBL" id="PRKW01000001">
    <property type="protein sequence ID" value="PPB50777.1"/>
    <property type="molecule type" value="Genomic_DNA"/>
</dbReference>
<protein>
    <submittedName>
        <fullName evidence="2">Glycosyl transferase family 2</fullName>
    </submittedName>
</protein>
<evidence type="ECO:0000313" key="3">
    <source>
        <dbReference type="Proteomes" id="UP000239297"/>
    </source>
</evidence>
<dbReference type="InterPro" id="IPR029044">
    <property type="entry name" value="Nucleotide-diphossugar_trans"/>
</dbReference>
<dbReference type="PANTHER" id="PTHR22916">
    <property type="entry name" value="GLYCOSYLTRANSFERASE"/>
    <property type="match status" value="1"/>
</dbReference>
<sequence length="298" mass="33770">MTIDVMFPYYGDVKMMKAAVQSVLDQEYRDFVLTIVDDGFPDDSLPAYFKALTEADDRVRYFKNEVNLGANANYRKCLSLIEHDYVVIMGADDLMLPNYLSVVQAGFAGQDVDIIQPGVDVIDENGTVYEPMGDRVKSYLRRRLVGESASAVVKGEPLAASLLTGDWLYFPSLAWRSDAIKRHSFREQYDVVQDLALATDIIMSGGKMLVLAETCFLYRRHRESDSSVRALDGRRFAEERAFFDECVKDFRKLGWERAATAASRHASSRLHALTLLPQVARRRMWGGMRKLTAHALTR</sequence>
<evidence type="ECO:0000313" key="2">
    <source>
        <dbReference type="EMBL" id="PPB50777.1"/>
    </source>
</evidence>
<dbReference type="Pfam" id="PF00535">
    <property type="entry name" value="Glycos_transf_2"/>
    <property type="match status" value="1"/>
</dbReference>
<keyword evidence="2" id="KW-0808">Transferase</keyword>
<dbReference type="RefSeq" id="WP_104120041.1">
    <property type="nucleotide sequence ID" value="NZ_PRKW01000001.1"/>
</dbReference>
<dbReference type="Gene3D" id="3.90.550.10">
    <property type="entry name" value="Spore Coat Polysaccharide Biosynthesis Protein SpsA, Chain A"/>
    <property type="match status" value="1"/>
</dbReference>